<evidence type="ECO:0000256" key="1">
    <source>
        <dbReference type="SAM" id="MobiDB-lite"/>
    </source>
</evidence>
<name>A0A540NS03_MALBA</name>
<evidence type="ECO:0000313" key="3">
    <source>
        <dbReference type="Proteomes" id="UP000315295"/>
    </source>
</evidence>
<proteinExistence type="predicted"/>
<protein>
    <submittedName>
        <fullName evidence="2">Uncharacterized protein</fullName>
    </submittedName>
</protein>
<organism evidence="2 3">
    <name type="scientific">Malus baccata</name>
    <name type="common">Siberian crab apple</name>
    <name type="synonym">Pyrus baccata</name>
    <dbReference type="NCBI Taxonomy" id="106549"/>
    <lineage>
        <taxon>Eukaryota</taxon>
        <taxon>Viridiplantae</taxon>
        <taxon>Streptophyta</taxon>
        <taxon>Embryophyta</taxon>
        <taxon>Tracheophyta</taxon>
        <taxon>Spermatophyta</taxon>
        <taxon>Magnoliopsida</taxon>
        <taxon>eudicotyledons</taxon>
        <taxon>Gunneridae</taxon>
        <taxon>Pentapetalae</taxon>
        <taxon>rosids</taxon>
        <taxon>fabids</taxon>
        <taxon>Rosales</taxon>
        <taxon>Rosaceae</taxon>
        <taxon>Amygdaloideae</taxon>
        <taxon>Maleae</taxon>
        <taxon>Malus</taxon>
    </lineage>
</organism>
<accession>A0A540NS03</accession>
<keyword evidence="3" id="KW-1185">Reference proteome</keyword>
<dbReference type="Proteomes" id="UP000315295">
    <property type="component" value="Unassembled WGS sequence"/>
</dbReference>
<evidence type="ECO:0000313" key="2">
    <source>
        <dbReference type="EMBL" id="TQE13811.1"/>
    </source>
</evidence>
<feature type="region of interest" description="Disordered" evidence="1">
    <location>
        <begin position="94"/>
        <end position="123"/>
    </location>
</feature>
<dbReference type="EMBL" id="VIEB01000008">
    <property type="protein sequence ID" value="TQE13811.1"/>
    <property type="molecule type" value="Genomic_DNA"/>
</dbReference>
<gene>
    <name evidence="2" type="ORF">C1H46_000442</name>
</gene>
<feature type="compositionally biased region" description="Polar residues" evidence="1">
    <location>
        <begin position="105"/>
        <end position="115"/>
    </location>
</feature>
<reference evidence="2 3" key="1">
    <citation type="journal article" date="2019" name="G3 (Bethesda)">
        <title>Sequencing of a Wild Apple (Malus baccata) Genome Unravels the Differences Between Cultivated and Wild Apple Species Regarding Disease Resistance and Cold Tolerance.</title>
        <authorList>
            <person name="Chen X."/>
        </authorList>
    </citation>
    <scope>NUCLEOTIDE SEQUENCE [LARGE SCALE GENOMIC DNA]</scope>
    <source>
        <strain evidence="3">cv. Shandingzi</strain>
        <tissue evidence="2">Leaves</tissue>
    </source>
</reference>
<comment type="caution">
    <text evidence="2">The sequence shown here is derived from an EMBL/GenBank/DDBJ whole genome shotgun (WGS) entry which is preliminary data.</text>
</comment>
<sequence>MVREQQPLLHLTVRSSDTSSSATPILAASSLTTPSTAAEKSNSNSFLIFGKQPRRGSPNRCPCQATSSAHVEPILGFNQAEQHKQWPLPHHLIGHAKSTPGPCQPTCSTTPTAASWQHLPRRR</sequence>
<dbReference type="AlphaFoldDB" id="A0A540NS03"/>